<dbReference type="Proteomes" id="UP000316882">
    <property type="component" value="Unassembled WGS sequence"/>
</dbReference>
<dbReference type="PANTHER" id="PTHR21039">
    <property type="entry name" value="HISTIDINOL PHOSPHATASE-RELATED"/>
    <property type="match status" value="1"/>
</dbReference>
<dbReference type="EC" id="3.1.3.15" evidence="3 8"/>
<proteinExistence type="inferred from homology"/>
<keyword evidence="5 8" id="KW-0378">Hydrolase</keyword>
<organism evidence="10 11">
    <name type="scientific">Brevibacillus parabrevis</name>
    <dbReference type="NCBI Taxonomy" id="54914"/>
    <lineage>
        <taxon>Bacteria</taxon>
        <taxon>Bacillati</taxon>
        <taxon>Bacillota</taxon>
        <taxon>Bacilli</taxon>
        <taxon>Bacillales</taxon>
        <taxon>Paenibacillaceae</taxon>
        <taxon>Brevibacillus</taxon>
    </lineage>
</organism>
<dbReference type="GO" id="GO:0005737">
    <property type="term" value="C:cytoplasm"/>
    <property type="evidence" value="ECO:0007669"/>
    <property type="project" value="TreeGrafter"/>
</dbReference>
<dbReference type="UniPathway" id="UPA00031">
    <property type="reaction ID" value="UER00013"/>
</dbReference>
<dbReference type="PANTHER" id="PTHR21039:SF0">
    <property type="entry name" value="HISTIDINOL-PHOSPHATASE"/>
    <property type="match status" value="1"/>
</dbReference>
<evidence type="ECO:0000256" key="1">
    <source>
        <dbReference type="ARBA" id="ARBA00004970"/>
    </source>
</evidence>
<evidence type="ECO:0000313" key="11">
    <source>
        <dbReference type="Proteomes" id="UP000316882"/>
    </source>
</evidence>
<dbReference type="GO" id="GO:0000105">
    <property type="term" value="P:L-histidine biosynthetic process"/>
    <property type="evidence" value="ECO:0007669"/>
    <property type="project" value="UniProtKB-UniRule"/>
</dbReference>
<keyword evidence="11" id="KW-1185">Reference proteome</keyword>
<comment type="similarity">
    <text evidence="2 8">Belongs to the PHP hydrolase family. HisK subfamily.</text>
</comment>
<dbReference type="GO" id="GO:0004401">
    <property type="term" value="F:histidinol-phosphatase activity"/>
    <property type="evidence" value="ECO:0007669"/>
    <property type="project" value="UniProtKB-UniRule"/>
</dbReference>
<evidence type="ECO:0000259" key="9">
    <source>
        <dbReference type="Pfam" id="PF02811"/>
    </source>
</evidence>
<feature type="domain" description="PHP" evidence="9">
    <location>
        <begin position="69"/>
        <end position="259"/>
    </location>
</feature>
<dbReference type="NCBIfam" id="NF005596">
    <property type="entry name" value="PRK07328.1"/>
    <property type="match status" value="1"/>
</dbReference>
<dbReference type="Pfam" id="PF02811">
    <property type="entry name" value="PHP"/>
    <property type="match status" value="1"/>
</dbReference>
<evidence type="ECO:0000256" key="4">
    <source>
        <dbReference type="ARBA" id="ARBA00022605"/>
    </source>
</evidence>
<evidence type="ECO:0000313" key="10">
    <source>
        <dbReference type="EMBL" id="GEB35222.1"/>
    </source>
</evidence>
<dbReference type="InterPro" id="IPR004013">
    <property type="entry name" value="PHP_dom"/>
</dbReference>
<keyword evidence="4 8" id="KW-0028">Amino-acid biosynthesis</keyword>
<dbReference type="SUPFAM" id="SSF89550">
    <property type="entry name" value="PHP domain-like"/>
    <property type="match status" value="1"/>
</dbReference>
<dbReference type="InterPro" id="IPR010140">
    <property type="entry name" value="Histidinol_P_phosphatase_HisJ"/>
</dbReference>
<evidence type="ECO:0000256" key="3">
    <source>
        <dbReference type="ARBA" id="ARBA00013085"/>
    </source>
</evidence>
<dbReference type="AlphaFoldDB" id="A0A4Y3PL33"/>
<evidence type="ECO:0000256" key="5">
    <source>
        <dbReference type="ARBA" id="ARBA00022801"/>
    </source>
</evidence>
<accession>A0A4Y3PL33</accession>
<evidence type="ECO:0000256" key="2">
    <source>
        <dbReference type="ARBA" id="ARBA00009152"/>
    </source>
</evidence>
<evidence type="ECO:0000256" key="6">
    <source>
        <dbReference type="ARBA" id="ARBA00023102"/>
    </source>
</evidence>
<dbReference type="NCBIfam" id="NF005235">
    <property type="entry name" value="PRK06740.1"/>
    <property type="match status" value="1"/>
</dbReference>
<gene>
    <name evidence="10" type="primary">hisK_2</name>
    <name evidence="10" type="ORF">BPA01_48020</name>
</gene>
<dbReference type="STRING" id="54914.AV540_20425"/>
<protein>
    <recommendedName>
        <fullName evidence="3 8">Histidinol-phosphatase</fullName>
        <shortName evidence="8">HolPase</shortName>
        <ecNumber evidence="3 8">3.1.3.15</ecNumber>
    </recommendedName>
</protein>
<comment type="catalytic activity">
    <reaction evidence="7 8">
        <text>L-histidinol phosphate + H2O = L-histidinol + phosphate</text>
        <dbReference type="Rhea" id="RHEA:14465"/>
        <dbReference type="ChEBI" id="CHEBI:15377"/>
        <dbReference type="ChEBI" id="CHEBI:43474"/>
        <dbReference type="ChEBI" id="CHEBI:57699"/>
        <dbReference type="ChEBI" id="CHEBI:57980"/>
        <dbReference type="EC" id="3.1.3.15"/>
    </reaction>
</comment>
<evidence type="ECO:0000256" key="7">
    <source>
        <dbReference type="ARBA" id="ARBA00049158"/>
    </source>
</evidence>
<dbReference type="Gene3D" id="3.20.20.140">
    <property type="entry name" value="Metal-dependent hydrolases"/>
    <property type="match status" value="1"/>
</dbReference>
<dbReference type="InterPro" id="IPR016195">
    <property type="entry name" value="Pol/histidinol_Pase-like"/>
</dbReference>
<dbReference type="CDD" id="cd12110">
    <property type="entry name" value="PHP_HisPPase_Hisj_like"/>
    <property type="match status" value="1"/>
</dbReference>
<name>A0A4Y3PL33_BREPA</name>
<sequence>MKVDYHVHLEEGPYSLRWLTRTAEALLFFQQPDSPRHSLAWMEEMAARMGKRVAQGEFSREWLDLYRVRAKQLGLQEVGVVDHLYRFREFKPYFEQHMHLADDELGRLQREWLDQVCTTSIDEFVSFILSQQPVWAEDGIALRLGIEADYFSGGEEVLAPLVANYPWDHVIGSIHFASGWGFDNPQTQERFLAMSLLDLYEETFAVVGQAVASGLFDIVAHLDNLKVFGHRPPEAELVPLYRRIAGLLKQHDVATEINTGLYYRYPVKEMCPSESFLRILREHDVPITTSSDSHFPDHLGSYLEQARNTLKQSGYQHIATFEQRKRTLVSL</sequence>
<dbReference type="RefSeq" id="WP_122964693.1">
    <property type="nucleotide sequence ID" value="NZ_BJMH01000036.1"/>
</dbReference>
<dbReference type="EMBL" id="BJMH01000036">
    <property type="protein sequence ID" value="GEB35222.1"/>
    <property type="molecule type" value="Genomic_DNA"/>
</dbReference>
<evidence type="ECO:0000256" key="8">
    <source>
        <dbReference type="RuleBase" id="RU366003"/>
    </source>
</evidence>
<reference evidence="10 11" key="1">
    <citation type="submission" date="2019-06" db="EMBL/GenBank/DDBJ databases">
        <title>Whole genome shotgun sequence of Brevibacillus parabrevis NBRC 12334.</title>
        <authorList>
            <person name="Hosoyama A."/>
            <person name="Uohara A."/>
            <person name="Ohji S."/>
            <person name="Ichikawa N."/>
        </authorList>
    </citation>
    <scope>NUCLEOTIDE SEQUENCE [LARGE SCALE GENOMIC DNA]</scope>
    <source>
        <strain evidence="10 11">NBRC 12334</strain>
    </source>
</reference>
<comment type="caution">
    <text evidence="10">The sequence shown here is derived from an EMBL/GenBank/DDBJ whole genome shotgun (WGS) entry which is preliminary data.</text>
</comment>
<keyword evidence="6 8" id="KW-0368">Histidine biosynthesis</keyword>
<comment type="pathway">
    <text evidence="1 8">Amino-acid biosynthesis; L-histidine biosynthesis; L-histidine from 5-phospho-alpha-D-ribose 1-diphosphate: step 8/9.</text>
</comment>